<dbReference type="PANTHER" id="PTHR47505">
    <property type="entry name" value="DNA UTILIZATION PROTEIN YHGH"/>
    <property type="match status" value="1"/>
</dbReference>
<dbReference type="CDD" id="cd06223">
    <property type="entry name" value="PRTases_typeI"/>
    <property type="match status" value="1"/>
</dbReference>
<evidence type="ECO:0000256" key="1">
    <source>
        <dbReference type="ARBA" id="ARBA00008007"/>
    </source>
</evidence>
<evidence type="ECO:0008006" key="3">
    <source>
        <dbReference type="Google" id="ProtNLM"/>
    </source>
</evidence>
<dbReference type="InterPro" id="IPR029057">
    <property type="entry name" value="PRTase-like"/>
</dbReference>
<dbReference type="InterPro" id="IPR051910">
    <property type="entry name" value="ComF/GntX_DNA_util-trans"/>
</dbReference>
<sequence length="176" mass="19263">MRHIAAAYAPYRYHGVSQKLISRLKFQGIVRAAQPLAEGMLDCLAGASFDVMIPVPLHAKDLRARGFNQSELICRHLSRATGLIYQNALIKIKKTKKQSSLGHEQREDNVKDAYLCIYPLYKKRVLLVDDVRTTGCTARACAAELLKAGAREVSLLTATVAANYSKSSSSSSAPAL</sequence>
<dbReference type="EMBL" id="VSSQ01098998">
    <property type="protein sequence ID" value="MPN41746.1"/>
    <property type="molecule type" value="Genomic_DNA"/>
</dbReference>
<dbReference type="Gene3D" id="3.40.50.2020">
    <property type="match status" value="1"/>
</dbReference>
<comment type="similarity">
    <text evidence="1">Belongs to the ComF/GntX family.</text>
</comment>
<reference evidence="2" key="1">
    <citation type="submission" date="2019-08" db="EMBL/GenBank/DDBJ databases">
        <authorList>
            <person name="Kucharzyk K."/>
            <person name="Murdoch R.W."/>
            <person name="Higgins S."/>
            <person name="Loffler F."/>
        </authorList>
    </citation>
    <scope>NUCLEOTIDE SEQUENCE</scope>
</reference>
<accession>A0A645HT49</accession>
<comment type="caution">
    <text evidence="2">The sequence shown here is derived from an EMBL/GenBank/DDBJ whole genome shotgun (WGS) entry which is preliminary data.</text>
</comment>
<organism evidence="2">
    <name type="scientific">bioreactor metagenome</name>
    <dbReference type="NCBI Taxonomy" id="1076179"/>
    <lineage>
        <taxon>unclassified sequences</taxon>
        <taxon>metagenomes</taxon>
        <taxon>ecological metagenomes</taxon>
    </lineage>
</organism>
<proteinExistence type="inferred from homology"/>
<dbReference type="InterPro" id="IPR000836">
    <property type="entry name" value="PRTase_dom"/>
</dbReference>
<name>A0A645HT49_9ZZZZ</name>
<evidence type="ECO:0000313" key="2">
    <source>
        <dbReference type="EMBL" id="MPN41746.1"/>
    </source>
</evidence>
<gene>
    <name evidence="2" type="ORF">SDC9_189301</name>
</gene>
<dbReference type="PANTHER" id="PTHR47505:SF1">
    <property type="entry name" value="DNA UTILIZATION PROTEIN YHGH"/>
    <property type="match status" value="1"/>
</dbReference>
<dbReference type="SUPFAM" id="SSF53271">
    <property type="entry name" value="PRTase-like"/>
    <property type="match status" value="1"/>
</dbReference>
<protein>
    <recommendedName>
        <fullName evidence="3">Phosphoribosyltransferase domain-containing protein</fullName>
    </recommendedName>
</protein>
<dbReference type="AlphaFoldDB" id="A0A645HT49"/>